<keyword evidence="3" id="KW-0328">Glycosyltransferase</keyword>
<comment type="caution">
    <text evidence="11">The sequence shown here is derived from an EMBL/GenBank/DDBJ whole genome shotgun (WGS) entry which is preliminary data.</text>
</comment>
<accession>A0A2H6LKN2</accession>
<dbReference type="GO" id="GO:0008360">
    <property type="term" value="P:regulation of cell shape"/>
    <property type="evidence" value="ECO:0007669"/>
    <property type="project" value="UniProtKB-UniRule"/>
</dbReference>
<dbReference type="Proteomes" id="UP000236527">
    <property type="component" value="Unassembled WGS sequence"/>
</dbReference>
<dbReference type="SUPFAM" id="SSF141523">
    <property type="entry name" value="L,D-transpeptidase catalytic domain-like"/>
    <property type="match status" value="1"/>
</dbReference>
<evidence type="ECO:0000313" key="11">
    <source>
        <dbReference type="EMBL" id="GBE93763.1"/>
    </source>
</evidence>
<dbReference type="EMBL" id="BDGE01000060">
    <property type="protein sequence ID" value="GBE93763.1"/>
    <property type="molecule type" value="Genomic_DNA"/>
</dbReference>
<keyword evidence="8 9" id="KW-0961">Cell wall biogenesis/degradation</keyword>
<evidence type="ECO:0000256" key="4">
    <source>
        <dbReference type="ARBA" id="ARBA00022679"/>
    </source>
</evidence>
<dbReference type="GO" id="GO:0016757">
    <property type="term" value="F:glycosyltransferase activity"/>
    <property type="evidence" value="ECO:0007669"/>
    <property type="project" value="UniProtKB-KW"/>
</dbReference>
<dbReference type="PROSITE" id="PS52029">
    <property type="entry name" value="LD_TPASE"/>
    <property type="match status" value="1"/>
</dbReference>
<evidence type="ECO:0000256" key="7">
    <source>
        <dbReference type="ARBA" id="ARBA00022984"/>
    </source>
</evidence>
<evidence type="ECO:0000256" key="2">
    <source>
        <dbReference type="ARBA" id="ARBA00005992"/>
    </source>
</evidence>
<sequence length="221" mass="24308">MVRNQSVGRILMLLCFGTAILSLAVHWRISASMKPYSKAATSGNAIAIEASVAKTPRSLIQSKKQNTTVNNLLPSLLAQVSAKQKPSSNLATNEMQVVVDLSDYRVYIYRLEQVIASYPIGVGKKGWETPTGSFQVMHKQLNPIWRHPITGKVFPPGPDSPLGDRWVGFWSDGRNQIGFHGTPDSGQVGTAVSHGCLRMRNPDVRLLYKQVKMGTPVEVRP</sequence>
<keyword evidence="4" id="KW-0808">Transferase</keyword>
<comment type="similarity">
    <text evidence="2">Belongs to the YkuD family.</text>
</comment>
<evidence type="ECO:0000256" key="3">
    <source>
        <dbReference type="ARBA" id="ARBA00022676"/>
    </source>
</evidence>
<keyword evidence="6 9" id="KW-0133">Cell shape</keyword>
<dbReference type="GO" id="GO:0018104">
    <property type="term" value="P:peptidoglycan-protein cross-linking"/>
    <property type="evidence" value="ECO:0007669"/>
    <property type="project" value="TreeGrafter"/>
</dbReference>
<dbReference type="InterPro" id="IPR050979">
    <property type="entry name" value="LD-transpeptidase"/>
</dbReference>
<evidence type="ECO:0000256" key="9">
    <source>
        <dbReference type="PROSITE-ProRule" id="PRU01373"/>
    </source>
</evidence>
<feature type="active site" description="Proton donor/acceptor" evidence="9">
    <location>
        <position position="180"/>
    </location>
</feature>
<dbReference type="CDD" id="cd16913">
    <property type="entry name" value="YkuD_like"/>
    <property type="match status" value="1"/>
</dbReference>
<dbReference type="InterPro" id="IPR038063">
    <property type="entry name" value="Transpep_catalytic_dom"/>
</dbReference>
<keyword evidence="7 9" id="KW-0573">Peptidoglycan synthesis</keyword>
<feature type="active site" description="Nucleophile" evidence="9">
    <location>
        <position position="196"/>
    </location>
</feature>
<proteinExistence type="inferred from homology"/>
<dbReference type="PANTHER" id="PTHR30582:SF24">
    <property type="entry name" value="L,D-TRANSPEPTIDASE ERFK_SRFK-RELATED"/>
    <property type="match status" value="1"/>
</dbReference>
<evidence type="ECO:0000313" key="12">
    <source>
        <dbReference type="Proteomes" id="UP000236527"/>
    </source>
</evidence>
<dbReference type="Pfam" id="PF03734">
    <property type="entry name" value="YkuD"/>
    <property type="match status" value="1"/>
</dbReference>
<comment type="pathway">
    <text evidence="1 9">Cell wall biogenesis; peptidoglycan biosynthesis.</text>
</comment>
<feature type="domain" description="L,D-TPase catalytic" evidence="10">
    <location>
        <begin position="95"/>
        <end position="220"/>
    </location>
</feature>
<evidence type="ECO:0000256" key="8">
    <source>
        <dbReference type="ARBA" id="ARBA00023316"/>
    </source>
</evidence>
<dbReference type="InterPro" id="IPR005490">
    <property type="entry name" value="LD_TPept_cat_dom"/>
</dbReference>
<dbReference type="PANTHER" id="PTHR30582">
    <property type="entry name" value="L,D-TRANSPEPTIDASE"/>
    <property type="match status" value="1"/>
</dbReference>
<dbReference type="GO" id="GO:0071555">
    <property type="term" value="P:cell wall organization"/>
    <property type="evidence" value="ECO:0007669"/>
    <property type="project" value="UniProtKB-UniRule"/>
</dbReference>
<dbReference type="Gene3D" id="2.40.440.10">
    <property type="entry name" value="L,D-transpeptidase catalytic domain-like"/>
    <property type="match status" value="1"/>
</dbReference>
<organism evidence="11 12">
    <name type="scientific">Nostoc cycadae WK-1</name>
    <dbReference type="NCBI Taxonomy" id="1861711"/>
    <lineage>
        <taxon>Bacteria</taxon>
        <taxon>Bacillati</taxon>
        <taxon>Cyanobacteriota</taxon>
        <taxon>Cyanophyceae</taxon>
        <taxon>Nostocales</taxon>
        <taxon>Nostocaceae</taxon>
        <taxon>Nostoc</taxon>
    </lineage>
</organism>
<gene>
    <name evidence="11" type="ORF">NCWK1_3528</name>
</gene>
<protein>
    <submittedName>
        <fullName evidence="11">ErfK/YbiS/YcfS/YnhG family protein</fullName>
    </submittedName>
</protein>
<evidence type="ECO:0000256" key="1">
    <source>
        <dbReference type="ARBA" id="ARBA00004752"/>
    </source>
</evidence>
<evidence type="ECO:0000259" key="10">
    <source>
        <dbReference type="PROSITE" id="PS52029"/>
    </source>
</evidence>
<dbReference type="GO" id="GO:0071972">
    <property type="term" value="F:peptidoglycan L,D-transpeptidase activity"/>
    <property type="evidence" value="ECO:0007669"/>
    <property type="project" value="TreeGrafter"/>
</dbReference>
<name>A0A2H6LKN2_9NOSO</name>
<reference evidence="12" key="1">
    <citation type="journal article" date="2018" name="Genome Announc.">
        <title>Draft Genome Sequence of the Nitrogen-Fixing and Hormogonia-Inducing Cyanobacterium Nostoc cycadae Strain WK-1, Isolated from the Coralloid Roots of Cycas revoluta.</title>
        <authorList>
            <person name="Kanesaki Y."/>
            <person name="Hirose M."/>
            <person name="Hirose Y."/>
            <person name="Fujisawa T."/>
            <person name="Nakamura Y."/>
            <person name="Watanabe S."/>
            <person name="Matsunaga S."/>
            <person name="Uchida H."/>
            <person name="Murakami A."/>
        </authorList>
    </citation>
    <scope>NUCLEOTIDE SEQUENCE [LARGE SCALE GENOMIC DNA]</scope>
    <source>
        <strain evidence="12">WK-1</strain>
    </source>
</reference>
<evidence type="ECO:0000256" key="5">
    <source>
        <dbReference type="ARBA" id="ARBA00022801"/>
    </source>
</evidence>
<keyword evidence="12" id="KW-1185">Reference proteome</keyword>
<dbReference type="UniPathway" id="UPA00219"/>
<keyword evidence="5" id="KW-0378">Hydrolase</keyword>
<evidence type="ECO:0000256" key="6">
    <source>
        <dbReference type="ARBA" id="ARBA00022960"/>
    </source>
</evidence>
<dbReference type="AlphaFoldDB" id="A0A2H6LKN2"/>
<dbReference type="GO" id="GO:0005576">
    <property type="term" value="C:extracellular region"/>
    <property type="evidence" value="ECO:0007669"/>
    <property type="project" value="TreeGrafter"/>
</dbReference>